<dbReference type="InterPro" id="IPR003660">
    <property type="entry name" value="HAMP_dom"/>
</dbReference>
<evidence type="ECO:0000313" key="6">
    <source>
        <dbReference type="Proteomes" id="UP001300261"/>
    </source>
</evidence>
<dbReference type="SUPFAM" id="SSF141868">
    <property type="entry name" value="EAL domain-like"/>
    <property type="match status" value="1"/>
</dbReference>
<dbReference type="RefSeq" id="WP_265964715.1">
    <property type="nucleotide sequence ID" value="NZ_JAPEVI010000003.1"/>
</dbReference>
<dbReference type="Gene3D" id="3.20.20.450">
    <property type="entry name" value="EAL domain"/>
    <property type="match status" value="1"/>
</dbReference>
<dbReference type="InterPro" id="IPR035919">
    <property type="entry name" value="EAL_sf"/>
</dbReference>
<dbReference type="InterPro" id="IPR001633">
    <property type="entry name" value="EAL_dom"/>
</dbReference>
<protein>
    <submittedName>
        <fullName evidence="5">EAL domain-containing protein</fullName>
    </submittedName>
</protein>
<dbReference type="Proteomes" id="UP001300261">
    <property type="component" value="Unassembled WGS sequence"/>
</dbReference>
<keyword evidence="1" id="KW-0472">Membrane</keyword>
<dbReference type="SMART" id="SM00304">
    <property type="entry name" value="HAMP"/>
    <property type="match status" value="1"/>
</dbReference>
<dbReference type="Pfam" id="PF12860">
    <property type="entry name" value="PAS_7"/>
    <property type="match status" value="1"/>
</dbReference>
<evidence type="ECO:0000313" key="5">
    <source>
        <dbReference type="EMBL" id="MCX2724586.1"/>
    </source>
</evidence>
<dbReference type="InterPro" id="IPR035965">
    <property type="entry name" value="PAS-like_dom_sf"/>
</dbReference>
<dbReference type="EMBL" id="JAPEVI010000003">
    <property type="protein sequence ID" value="MCX2724586.1"/>
    <property type="molecule type" value="Genomic_DNA"/>
</dbReference>
<evidence type="ECO:0000259" key="2">
    <source>
        <dbReference type="PROSITE" id="PS50883"/>
    </source>
</evidence>
<evidence type="ECO:0000259" key="3">
    <source>
        <dbReference type="PROSITE" id="PS50885"/>
    </source>
</evidence>
<dbReference type="Gene3D" id="3.30.450.20">
    <property type="entry name" value="PAS domain"/>
    <property type="match status" value="1"/>
</dbReference>
<dbReference type="CDD" id="cd01949">
    <property type="entry name" value="GGDEF"/>
    <property type="match status" value="1"/>
</dbReference>
<feature type="transmembrane region" description="Helical" evidence="1">
    <location>
        <begin position="310"/>
        <end position="329"/>
    </location>
</feature>
<evidence type="ECO:0000256" key="1">
    <source>
        <dbReference type="SAM" id="Phobius"/>
    </source>
</evidence>
<dbReference type="PROSITE" id="PS50887">
    <property type="entry name" value="GGDEF"/>
    <property type="match status" value="1"/>
</dbReference>
<keyword evidence="6" id="KW-1185">Reference proteome</keyword>
<feature type="domain" description="HAMP" evidence="3">
    <location>
        <begin position="330"/>
        <end position="383"/>
    </location>
</feature>
<dbReference type="SUPFAM" id="SSF158472">
    <property type="entry name" value="HAMP domain-like"/>
    <property type="match status" value="1"/>
</dbReference>
<dbReference type="PANTHER" id="PTHR44757:SF2">
    <property type="entry name" value="BIOFILM ARCHITECTURE MAINTENANCE PROTEIN MBAA"/>
    <property type="match status" value="1"/>
</dbReference>
<proteinExistence type="predicted"/>
<keyword evidence="1" id="KW-1133">Transmembrane helix</keyword>
<dbReference type="SUPFAM" id="SSF55785">
    <property type="entry name" value="PYP-like sensor domain (PAS domain)"/>
    <property type="match status" value="1"/>
</dbReference>
<dbReference type="SMART" id="SM00052">
    <property type="entry name" value="EAL"/>
    <property type="match status" value="1"/>
</dbReference>
<accession>A0ABT3R692</accession>
<dbReference type="Gene3D" id="6.10.340.10">
    <property type="match status" value="1"/>
</dbReference>
<dbReference type="PANTHER" id="PTHR44757">
    <property type="entry name" value="DIGUANYLATE CYCLASE DGCP"/>
    <property type="match status" value="1"/>
</dbReference>
<dbReference type="SUPFAM" id="SSF55073">
    <property type="entry name" value="Nucleotide cyclase"/>
    <property type="match status" value="1"/>
</dbReference>
<keyword evidence="1" id="KW-0812">Transmembrane</keyword>
<dbReference type="Gene3D" id="3.30.70.270">
    <property type="match status" value="1"/>
</dbReference>
<dbReference type="Pfam" id="PF00990">
    <property type="entry name" value="GGDEF"/>
    <property type="match status" value="1"/>
</dbReference>
<feature type="domain" description="GGDEF" evidence="4">
    <location>
        <begin position="563"/>
        <end position="696"/>
    </location>
</feature>
<dbReference type="CDD" id="cd01948">
    <property type="entry name" value="EAL"/>
    <property type="match status" value="1"/>
</dbReference>
<dbReference type="Pfam" id="PF00563">
    <property type="entry name" value="EAL"/>
    <property type="match status" value="1"/>
</dbReference>
<dbReference type="InterPro" id="IPR043128">
    <property type="entry name" value="Rev_trsase/Diguanyl_cyclase"/>
</dbReference>
<dbReference type="Pfam" id="PF00672">
    <property type="entry name" value="HAMP"/>
    <property type="match status" value="1"/>
</dbReference>
<evidence type="ECO:0000259" key="4">
    <source>
        <dbReference type="PROSITE" id="PS50887"/>
    </source>
</evidence>
<gene>
    <name evidence="5" type="ORF">ON753_19795</name>
</gene>
<comment type="caution">
    <text evidence="5">The sequence shown here is derived from an EMBL/GenBank/DDBJ whole genome shotgun (WGS) entry which is preliminary data.</text>
</comment>
<dbReference type="InterPro" id="IPR052155">
    <property type="entry name" value="Biofilm_reg_signaling"/>
</dbReference>
<reference evidence="5 6" key="1">
    <citation type="journal article" date="2016" name="Int. J. Syst. Evol. Microbiol.">
        <title>Labrenzia salina sp. nov., isolated from the rhizosphere of the halophyte Arthrocnemum macrostachyum.</title>
        <authorList>
            <person name="Camacho M."/>
            <person name="Redondo-Gomez S."/>
            <person name="Rodriguez-Llorente I."/>
            <person name="Rohde M."/>
            <person name="Sproer C."/>
            <person name="Schumann P."/>
            <person name="Klenk H.P."/>
            <person name="Montero-Calasanz M.D.C."/>
        </authorList>
    </citation>
    <scope>NUCLEOTIDE SEQUENCE [LARGE SCALE GENOMIC DNA]</scope>
    <source>
        <strain evidence="5 6">DSM 29163</strain>
    </source>
</reference>
<organism evidence="5 6">
    <name type="scientific">Roseibium salinum</name>
    <dbReference type="NCBI Taxonomy" id="1604349"/>
    <lineage>
        <taxon>Bacteria</taxon>
        <taxon>Pseudomonadati</taxon>
        <taxon>Pseudomonadota</taxon>
        <taxon>Alphaproteobacteria</taxon>
        <taxon>Hyphomicrobiales</taxon>
        <taxon>Stappiaceae</taxon>
        <taxon>Roseibium</taxon>
    </lineage>
</organism>
<feature type="transmembrane region" description="Helical" evidence="1">
    <location>
        <begin position="12"/>
        <end position="32"/>
    </location>
</feature>
<dbReference type="InterPro" id="IPR000160">
    <property type="entry name" value="GGDEF_dom"/>
</dbReference>
<dbReference type="PROSITE" id="PS50883">
    <property type="entry name" value="EAL"/>
    <property type="match status" value="1"/>
</dbReference>
<dbReference type="SMART" id="SM00267">
    <property type="entry name" value="GGDEF"/>
    <property type="match status" value="1"/>
</dbReference>
<feature type="domain" description="EAL" evidence="2">
    <location>
        <begin position="705"/>
        <end position="955"/>
    </location>
</feature>
<sequence length="963" mass="106249">MTRHSSILWHYTYGAVFTALCALGGLIGLVAYQLESSMERQEAELLKLSRSRLLETLDADVKLAGARLEFLVQDRALRVSAIAERLDTANAIDSRNVVAMSELLGSAAELADVDSIVVLDDTGRVIGASSYEADLVTLGASIPETGFYDEIAGSLRESIPGRKQTYSAILPRSETGIFVPGEAVNTVSQVIFVPVFDDFGYVTGGLLAQRWLREQEPMLRDLTGINSFELALLHDDRVISRANFDGRMADLESSYSTPSITANGERLIRCSVPVAPLAVCAMLPIEALTETQNELIRIGTEEEAKLLHRLFLFGLLALAAFATVAFLLARQVTLPLTKITRVLSGIAAGDFENQVVGTERPDEVGDIARSVVSLQRSVKERDALRDRVHEKNTILKSQEAQLREQNILFDAALNNMSHGLCMFDADGRLIVSNRRYKELFELEPEAVRAGMTAAELRALKKVEELDLETARFGDKRNANSHAASSGQSTEMVKLHSGRIVLTTRQPLADGGWVAISEDITERQEARDRLAFLARHDILTQLPNRIEFRDQMEILLKRQQIEGGPFAILCLDLDEFKTVNDSLGHPIGDELLRQVADRLRDLAGDGELVVRLGGDEFAILTGLPSHLHDVDELAQSIIWELSQPFQIADHEIVIGVSIGISVAKGDGIVGDELFKQADLALYKAKEDGRNTHRFFETDMGIAVNDRRELISDLRNAVANGEMELYFQPQYSLDNYAISGFEALVRWNHPTRGLVSPGDFIPLAEDTGLITQLGQWVLTEACRIAAGWPRHLRMAVNLSPRQLRGHAFGPVLIEALAKSGLRADRLELEVTESVLLTDSDEVLDALHQAKSLGVKVSMDDFGTGYSSLSYLRRFPFDKIKIDQSFVRSMAYSDDSISIVKAVIELAKNLDMTTTAEGVETRQLLDMLKDIGCNEAQGYFLGRPMPVAQAEELIFACEQSLSTVAQ</sequence>
<dbReference type="NCBIfam" id="TIGR00254">
    <property type="entry name" value="GGDEF"/>
    <property type="match status" value="1"/>
</dbReference>
<name>A0ABT3R692_9HYPH</name>
<dbReference type="InterPro" id="IPR029787">
    <property type="entry name" value="Nucleotide_cyclase"/>
</dbReference>
<dbReference type="PROSITE" id="PS50885">
    <property type="entry name" value="HAMP"/>
    <property type="match status" value="1"/>
</dbReference>
<dbReference type="CDD" id="cd06225">
    <property type="entry name" value="HAMP"/>
    <property type="match status" value="1"/>
</dbReference>